<gene>
    <name evidence="1" type="ORF">LTS18_014916</name>
</gene>
<accession>A0ACC3DGQ7</accession>
<reference evidence="1" key="1">
    <citation type="submission" date="2024-09" db="EMBL/GenBank/DDBJ databases">
        <title>Black Yeasts Isolated from many extreme environments.</title>
        <authorList>
            <person name="Coleine C."/>
            <person name="Stajich J.E."/>
            <person name="Selbmann L."/>
        </authorList>
    </citation>
    <scope>NUCLEOTIDE SEQUENCE</scope>
    <source>
        <strain evidence="1">CCFEE 5737</strain>
    </source>
</reference>
<dbReference type="EMBL" id="JAWDJW010004871">
    <property type="protein sequence ID" value="KAK3071189.1"/>
    <property type="molecule type" value="Genomic_DNA"/>
</dbReference>
<proteinExistence type="predicted"/>
<evidence type="ECO:0000313" key="2">
    <source>
        <dbReference type="Proteomes" id="UP001186974"/>
    </source>
</evidence>
<feature type="non-terminal residue" evidence="1">
    <location>
        <position position="344"/>
    </location>
</feature>
<comment type="caution">
    <text evidence="1">The sequence shown here is derived from an EMBL/GenBank/DDBJ whole genome shotgun (WGS) entry which is preliminary data.</text>
</comment>
<evidence type="ECO:0000313" key="1">
    <source>
        <dbReference type="EMBL" id="KAK3071189.1"/>
    </source>
</evidence>
<protein>
    <submittedName>
        <fullName evidence="1">Uncharacterized protein</fullName>
    </submittedName>
</protein>
<dbReference type="Proteomes" id="UP001186974">
    <property type="component" value="Unassembled WGS sequence"/>
</dbReference>
<organism evidence="1 2">
    <name type="scientific">Coniosporium uncinatum</name>
    <dbReference type="NCBI Taxonomy" id="93489"/>
    <lineage>
        <taxon>Eukaryota</taxon>
        <taxon>Fungi</taxon>
        <taxon>Dikarya</taxon>
        <taxon>Ascomycota</taxon>
        <taxon>Pezizomycotina</taxon>
        <taxon>Dothideomycetes</taxon>
        <taxon>Dothideomycetes incertae sedis</taxon>
        <taxon>Coniosporium</taxon>
    </lineage>
</organism>
<sequence>MTVLEVFGVIIGAIIVGILLFKVILETWALFGDFPKRLTTFRKRYWWTMAKTITSLIFLLYGTWTLYCIYQFTNGDSWAAKLLAGITLALFSAILLGFTVKIWRVAHKYKKLEGDASALYEDKTVWVKYSLFYDGYKKTYWWLFVPSLLYMFAKGCVIAGANGHGMVQSIGQLVVEALMLILLLWSRPYERKSGNWINIVIQIVRVLSVVCIFVFVEQLGIAQTTKTVTGVVLIVMQSVLSLVLAILIAVNSIIICCKENPHRRQRKAAEKLNGNRSRSGRDLDALTPLDAQNSLLEYPAEYKGGRRASFVAMNPLASPRRGYNPISSRHNAPERLLDDAASMG</sequence>
<keyword evidence="2" id="KW-1185">Reference proteome</keyword>
<name>A0ACC3DGQ7_9PEZI</name>